<gene>
    <name evidence="19" type="ORF">ENP47_01805</name>
</gene>
<organism evidence="19">
    <name type="scientific">Thermomicrobium roseum</name>
    <dbReference type="NCBI Taxonomy" id="500"/>
    <lineage>
        <taxon>Bacteria</taxon>
        <taxon>Pseudomonadati</taxon>
        <taxon>Thermomicrobiota</taxon>
        <taxon>Thermomicrobia</taxon>
        <taxon>Thermomicrobiales</taxon>
        <taxon>Thermomicrobiaceae</taxon>
        <taxon>Thermomicrobium</taxon>
    </lineage>
</organism>
<keyword evidence="13" id="KW-1133">Transmembrane helix</keyword>
<reference evidence="19" key="1">
    <citation type="journal article" date="2020" name="mSystems">
        <title>Genome- and Community-Level Interaction Insights into Carbon Utilization and Element Cycling Functions of Hydrothermarchaeota in Hydrothermal Sediment.</title>
        <authorList>
            <person name="Zhou Z."/>
            <person name="Liu Y."/>
            <person name="Xu W."/>
            <person name="Pan J."/>
            <person name="Luo Z.H."/>
            <person name="Li M."/>
        </authorList>
    </citation>
    <scope>NUCLEOTIDE SEQUENCE [LARGE SCALE GENOMIC DNA]</scope>
    <source>
        <strain evidence="19">SpSt-222</strain>
    </source>
</reference>
<evidence type="ECO:0000256" key="4">
    <source>
        <dbReference type="ARBA" id="ARBA00005189"/>
    </source>
</evidence>
<evidence type="ECO:0000256" key="3">
    <source>
        <dbReference type="ARBA" id="ARBA00005119"/>
    </source>
</evidence>
<comment type="caution">
    <text evidence="19">The sequence shown here is derived from an EMBL/GenBank/DDBJ whole genome shotgun (WGS) entry which is preliminary data.</text>
</comment>
<name>A0A7C1X2A8_THERO</name>
<dbReference type="PROSITE" id="PS01315">
    <property type="entry name" value="CDS"/>
    <property type="match status" value="1"/>
</dbReference>
<evidence type="ECO:0000256" key="15">
    <source>
        <dbReference type="ARBA" id="ARBA00023136"/>
    </source>
</evidence>
<dbReference type="EC" id="2.7.7.41" evidence="6 18"/>
<dbReference type="PANTHER" id="PTHR46382">
    <property type="entry name" value="PHOSPHATIDATE CYTIDYLYLTRANSFERASE"/>
    <property type="match status" value="1"/>
</dbReference>
<dbReference type="Pfam" id="PF01148">
    <property type="entry name" value="CTP_transf_1"/>
    <property type="match status" value="1"/>
</dbReference>
<keyword evidence="11 18" id="KW-0812">Transmembrane</keyword>
<keyword evidence="16" id="KW-0594">Phospholipid biosynthesis</keyword>
<dbReference type="GO" id="GO:0016024">
    <property type="term" value="P:CDP-diacylglycerol biosynthetic process"/>
    <property type="evidence" value="ECO:0007669"/>
    <property type="project" value="UniProtKB-UniPathway"/>
</dbReference>
<evidence type="ECO:0000313" key="19">
    <source>
        <dbReference type="EMBL" id="HEF64335.1"/>
    </source>
</evidence>
<dbReference type="AlphaFoldDB" id="A0A7C1X2A8"/>
<evidence type="ECO:0000256" key="8">
    <source>
        <dbReference type="ARBA" id="ARBA00022475"/>
    </source>
</evidence>
<proteinExistence type="inferred from homology"/>
<evidence type="ECO:0000256" key="11">
    <source>
        <dbReference type="ARBA" id="ARBA00022692"/>
    </source>
</evidence>
<comment type="pathway">
    <text evidence="3 18">Phospholipid metabolism; CDP-diacylglycerol biosynthesis; CDP-diacylglycerol from sn-glycerol 3-phosphate: step 3/3.</text>
</comment>
<evidence type="ECO:0000256" key="5">
    <source>
        <dbReference type="ARBA" id="ARBA00010185"/>
    </source>
</evidence>
<evidence type="ECO:0000256" key="18">
    <source>
        <dbReference type="RuleBase" id="RU003938"/>
    </source>
</evidence>
<dbReference type="PANTHER" id="PTHR46382:SF1">
    <property type="entry name" value="PHOSPHATIDATE CYTIDYLYLTRANSFERASE"/>
    <property type="match status" value="1"/>
</dbReference>
<dbReference type="InterPro" id="IPR000374">
    <property type="entry name" value="PC_trans"/>
</dbReference>
<evidence type="ECO:0000256" key="7">
    <source>
        <dbReference type="ARBA" id="ARBA00019373"/>
    </source>
</evidence>
<dbReference type="EMBL" id="DSJL01000002">
    <property type="protein sequence ID" value="HEF64335.1"/>
    <property type="molecule type" value="Genomic_DNA"/>
</dbReference>
<dbReference type="GO" id="GO:0005886">
    <property type="term" value="C:plasma membrane"/>
    <property type="evidence" value="ECO:0007669"/>
    <property type="project" value="UniProtKB-SubCell"/>
</dbReference>
<evidence type="ECO:0000256" key="2">
    <source>
        <dbReference type="ARBA" id="ARBA00004651"/>
    </source>
</evidence>
<evidence type="ECO:0000256" key="12">
    <source>
        <dbReference type="ARBA" id="ARBA00022695"/>
    </source>
</evidence>
<keyword evidence="10 18" id="KW-0808">Transferase</keyword>
<keyword evidence="14" id="KW-0443">Lipid metabolism</keyword>
<comment type="similarity">
    <text evidence="5 18">Belongs to the CDS family.</text>
</comment>
<keyword evidence="8" id="KW-1003">Cell membrane</keyword>
<evidence type="ECO:0000256" key="13">
    <source>
        <dbReference type="ARBA" id="ARBA00022989"/>
    </source>
</evidence>
<evidence type="ECO:0000256" key="10">
    <source>
        <dbReference type="ARBA" id="ARBA00022679"/>
    </source>
</evidence>
<keyword evidence="15" id="KW-0472">Membrane</keyword>
<sequence>MAQSGSIPRGFGTVRQRTLSATLVVVVTLVPLVLGTWAWFVLILAVLMQGARELARGFSRVTREPIQPLSIVLAASILLITVQITDSRAVILVAAISTSLLPIAWHARTADHRDGLQRGVFASFGAFYLGAPLSAAILLRSIEGIGHAAWLQRLAALLGTERTALGLAWLAWALSVTWLTDTFAYLAGSRYGHRKLAPRLSPGKTWEGAVAGFLTGLLVGMLGAWLFGVPLSPAAGGAAGAAIAVLAELGDLAESFLKRGLGLKDFGRSIPGHGGVLDRIDALLVTVPATLLLATLLSGGTPWPFA</sequence>
<comment type="catalytic activity">
    <reaction evidence="1 18">
        <text>a 1,2-diacyl-sn-glycero-3-phosphate + CTP + H(+) = a CDP-1,2-diacyl-sn-glycerol + diphosphate</text>
        <dbReference type="Rhea" id="RHEA:16229"/>
        <dbReference type="ChEBI" id="CHEBI:15378"/>
        <dbReference type="ChEBI" id="CHEBI:33019"/>
        <dbReference type="ChEBI" id="CHEBI:37563"/>
        <dbReference type="ChEBI" id="CHEBI:58332"/>
        <dbReference type="ChEBI" id="CHEBI:58608"/>
        <dbReference type="EC" id="2.7.7.41"/>
    </reaction>
</comment>
<evidence type="ECO:0000256" key="16">
    <source>
        <dbReference type="ARBA" id="ARBA00023209"/>
    </source>
</evidence>
<dbReference type="GO" id="GO:0004605">
    <property type="term" value="F:phosphatidate cytidylyltransferase activity"/>
    <property type="evidence" value="ECO:0007669"/>
    <property type="project" value="UniProtKB-EC"/>
</dbReference>
<evidence type="ECO:0000256" key="17">
    <source>
        <dbReference type="ARBA" id="ARBA00023264"/>
    </source>
</evidence>
<comment type="pathway">
    <text evidence="4">Lipid metabolism.</text>
</comment>
<keyword evidence="12 18" id="KW-0548">Nucleotidyltransferase</keyword>
<keyword evidence="17" id="KW-1208">Phospholipid metabolism</keyword>
<dbReference type="UniPathway" id="UPA00557">
    <property type="reaction ID" value="UER00614"/>
</dbReference>
<evidence type="ECO:0000256" key="6">
    <source>
        <dbReference type="ARBA" id="ARBA00012487"/>
    </source>
</evidence>
<protein>
    <recommendedName>
        <fullName evidence="7 18">Phosphatidate cytidylyltransferase</fullName>
        <ecNumber evidence="6 18">2.7.7.41</ecNumber>
    </recommendedName>
</protein>
<evidence type="ECO:0000256" key="1">
    <source>
        <dbReference type="ARBA" id="ARBA00001698"/>
    </source>
</evidence>
<accession>A0A7C1X2A8</accession>
<evidence type="ECO:0000256" key="9">
    <source>
        <dbReference type="ARBA" id="ARBA00022516"/>
    </source>
</evidence>
<keyword evidence="9" id="KW-0444">Lipid biosynthesis</keyword>
<comment type="subcellular location">
    <subcellularLocation>
        <location evidence="2">Cell membrane</location>
        <topology evidence="2">Multi-pass membrane protein</topology>
    </subcellularLocation>
</comment>
<evidence type="ECO:0000256" key="14">
    <source>
        <dbReference type="ARBA" id="ARBA00023098"/>
    </source>
</evidence>